<dbReference type="Pfam" id="PF07727">
    <property type="entry name" value="RVT_2"/>
    <property type="match status" value="2"/>
</dbReference>
<keyword evidence="16" id="KW-0808">Transferase</keyword>
<dbReference type="Proteomes" id="UP000258309">
    <property type="component" value="Unassembled WGS sequence"/>
</dbReference>
<reference evidence="27 28" key="1">
    <citation type="submission" date="2018-05" db="EMBL/GenBank/DDBJ databases">
        <title>Draft genome sequence of Scytalidium lignicola DSM 105466, a ubiquitous saprotrophic fungus.</title>
        <authorList>
            <person name="Buettner E."/>
            <person name="Gebauer A.M."/>
            <person name="Hofrichter M."/>
            <person name="Liers C."/>
            <person name="Kellner H."/>
        </authorList>
    </citation>
    <scope>NUCLEOTIDE SEQUENCE [LARGE SCALE GENOMIC DNA]</scope>
    <source>
        <strain evidence="27 28">DSM 105466</strain>
    </source>
</reference>
<dbReference type="Gene3D" id="4.10.60.10">
    <property type="entry name" value="Zinc finger, CCHC-type"/>
    <property type="match status" value="1"/>
</dbReference>
<keyword evidence="7" id="KW-0479">Metal-binding</keyword>
<sequence length="1425" mass="159021">MEVDSSQDKPRITRLGLLNYRTWSVQVKAYLQGQELWEVVSQGISMSQSTTRESSLSHGSDLPPQDVPLPSIDRLRSVSADGRARSIIMSYCTPSTLEMIIDLETAKEQWDTLKEYIAPLGIQQLGAKLMAFNSYMPPKTNATVLRLVTDLNALQNEIGAISKDDKPSNNTKIAVLLRVVEAMDSRFHSIVTQLSLSKQDVGNYDVVVAHLTEFERRIGPKEPAKESVLNATEKGEKGKKGKKPFKGVCFNCGKTGHIARFCRAPKKEGDSSPSTGALPTPSGVKEQPKEAQKSKAEAKTARETCWSVSMGDTEEQECPAYAVDDGSNELLWVIDSGASRHMTYSREAFSDYEPLETPIQVVTANGMEIQAVGTGNVPIKAALNGRVEHVKLTGVLHVPELAGSLISVLQLQDRGLTVETTAGKARKLLIKLHGKVVGEALRIGRSYTLKSTVQSEQAFVATVTDAGMLWHRRFGHLSSKSLARLHQATTGEERPVITLKEPCEACTMAKKVKVINRKGPERVTKPLERIHTDMWGPYRIPSRNGNTYMITFTDEYTRKVWVYFSQNRVAIHTIFPEFKAKVELETGYRIKAVRCDNAKEYVALGNRISRITGIQFEYIVPYFHEQLGIPERLNRTLITLARTMLWSSQLPAMFWEDAVETACYVRNRTPIGPDGKTPEEAYSGKKPYIGHLRAFGCIAYPIVAKEKLTKLEPTSLRCCFIGYMVTDRQYKLYDPVSRKVIVTSSPTFREDLRLDFDWNEPIMEPMEEVEILDFMEPPGDIPEDANLRMTIAVNQSSQHDVEAGQSGQEASITPWEGVEPVTSVVTGISVPEPSEEPPGEPTAAEPQEPHEPLKPPDVTEPTDLEEPEPGGRNTPELRLGDPESDDAESVIEVDTSAATGERETSYGPPTVRRSGRVRKPSRKAQENPESAFQVEEVFIPKNEQEVLRDPLWLAAMDLEIKKLQALGTWEIGDLPVGSNLVGYKWVFTVKYTLTGLVDYRKARLVAQGFSQTLGDDYLETFSPTMRLESLRVLLAIVALEDLEIYQADVMSAYPRAKLHTTIYMRPPNTLNVMEGKVPCYSDPSVFINQDKSMIIGLYVDDILVLGKDPKTVRAIVDGIGKRWQIKDLGPVQRILGLRVTRDRANCSLRINQSQYITELVKRFHLQDAKPVNSPVTDRNTLVKGLPEEPQADQALYQELIGQLGWVTRGSRFDISYVVGQLQQHCNAPTVRHMNAGLRVVRYLNGTVNKELYIGTDKDRNGPGEPMGARIQGYSDADYAGDLLDRRSTTGHIFLLNGGPISWTSTKQRCMATSTTESEYVALSEASKQGQWLRSLLRELGRGELLGDDLEVPIFSDNQACIAIANEPVAHKRSKHIDVRYHQIRDLIASRQISVEYCSTGDMKADMLTKPLTYQSFQKCIGGMLR</sequence>
<dbReference type="InterPro" id="IPR054722">
    <property type="entry name" value="PolX-like_BBD"/>
</dbReference>
<dbReference type="InterPro" id="IPR001878">
    <property type="entry name" value="Znf_CCHC"/>
</dbReference>
<dbReference type="PROSITE" id="PS50158">
    <property type="entry name" value="ZF_CCHC"/>
    <property type="match status" value="1"/>
</dbReference>
<evidence type="ECO:0000256" key="18">
    <source>
        <dbReference type="ARBA" id="ARBA00023125"/>
    </source>
</evidence>
<feature type="compositionally biased region" description="Basic and acidic residues" evidence="24">
    <location>
        <begin position="286"/>
        <end position="302"/>
    </location>
</feature>
<dbReference type="InterPro" id="IPR057670">
    <property type="entry name" value="SH3_retrovirus"/>
</dbReference>
<keyword evidence="9" id="KW-0255">Endonuclease</keyword>
<organism evidence="27 28">
    <name type="scientific">Scytalidium lignicola</name>
    <name type="common">Hyphomycete</name>
    <dbReference type="NCBI Taxonomy" id="5539"/>
    <lineage>
        <taxon>Eukaryota</taxon>
        <taxon>Fungi</taxon>
        <taxon>Dikarya</taxon>
        <taxon>Ascomycota</taxon>
        <taxon>Pezizomycotina</taxon>
        <taxon>Leotiomycetes</taxon>
        <taxon>Leotiomycetes incertae sedis</taxon>
        <taxon>Scytalidium</taxon>
    </lineage>
</organism>
<proteinExistence type="predicted"/>
<comment type="catalytic activity">
    <reaction evidence="21">
        <text>DNA(n) + a 2'-deoxyribonucleoside 5'-triphosphate = DNA(n+1) + diphosphate</text>
        <dbReference type="Rhea" id="RHEA:22508"/>
        <dbReference type="Rhea" id="RHEA-COMP:17339"/>
        <dbReference type="Rhea" id="RHEA-COMP:17340"/>
        <dbReference type="ChEBI" id="CHEBI:33019"/>
        <dbReference type="ChEBI" id="CHEBI:61560"/>
        <dbReference type="ChEBI" id="CHEBI:173112"/>
        <dbReference type="EC" id="2.7.7.49"/>
    </reaction>
</comment>
<evidence type="ECO:0000256" key="19">
    <source>
        <dbReference type="ARBA" id="ARBA00023172"/>
    </source>
</evidence>
<dbReference type="InterPro" id="IPR013103">
    <property type="entry name" value="RVT_2"/>
</dbReference>
<dbReference type="GO" id="GO:0003677">
    <property type="term" value="F:DNA binding"/>
    <property type="evidence" value="ECO:0007669"/>
    <property type="project" value="UniProtKB-KW"/>
</dbReference>
<dbReference type="PANTHER" id="PTHR42648">
    <property type="entry name" value="TRANSPOSASE, PUTATIVE-RELATED"/>
    <property type="match status" value="1"/>
</dbReference>
<evidence type="ECO:0000256" key="11">
    <source>
        <dbReference type="ARBA" id="ARBA00022840"/>
    </source>
</evidence>
<feature type="domain" description="Integrase catalytic" evidence="26">
    <location>
        <begin position="522"/>
        <end position="686"/>
    </location>
</feature>
<dbReference type="GO" id="GO:0003964">
    <property type="term" value="F:RNA-directed DNA polymerase activity"/>
    <property type="evidence" value="ECO:0007669"/>
    <property type="project" value="UniProtKB-KW"/>
</dbReference>
<dbReference type="GO" id="GO:0008233">
    <property type="term" value="F:peptidase activity"/>
    <property type="evidence" value="ECO:0007669"/>
    <property type="project" value="UniProtKB-KW"/>
</dbReference>
<dbReference type="Pfam" id="PF22936">
    <property type="entry name" value="Pol_BBD"/>
    <property type="match status" value="1"/>
</dbReference>
<keyword evidence="23" id="KW-0863">Zinc-finger</keyword>
<evidence type="ECO:0000256" key="9">
    <source>
        <dbReference type="ARBA" id="ARBA00022759"/>
    </source>
</evidence>
<dbReference type="GO" id="GO:0006310">
    <property type="term" value="P:DNA recombination"/>
    <property type="evidence" value="ECO:0007669"/>
    <property type="project" value="UniProtKB-KW"/>
</dbReference>
<evidence type="ECO:0000256" key="20">
    <source>
        <dbReference type="ARBA" id="ARBA00023268"/>
    </source>
</evidence>
<keyword evidence="4" id="KW-0645">Protease</keyword>
<feature type="region of interest" description="Disordered" evidence="24">
    <location>
        <begin position="50"/>
        <end position="69"/>
    </location>
</feature>
<keyword evidence="17" id="KW-0917">Virion maturation</keyword>
<evidence type="ECO:0000256" key="2">
    <source>
        <dbReference type="ARBA" id="ARBA00022578"/>
    </source>
</evidence>
<keyword evidence="19" id="KW-0233">DNA recombination</keyword>
<feature type="non-terminal residue" evidence="27">
    <location>
        <position position="1"/>
    </location>
</feature>
<feature type="non-terminal residue" evidence="27">
    <location>
        <position position="1425"/>
    </location>
</feature>
<evidence type="ECO:0000256" key="14">
    <source>
        <dbReference type="ARBA" id="ARBA00022908"/>
    </source>
</evidence>
<dbReference type="InterPro" id="IPR025724">
    <property type="entry name" value="GAG-pre-integrase_dom"/>
</dbReference>
<keyword evidence="8" id="KW-0547">Nucleotide-binding</keyword>
<name>A0A3E2GVD7_SCYLI</name>
<keyword evidence="12" id="KW-0460">Magnesium</keyword>
<dbReference type="SMART" id="SM00343">
    <property type="entry name" value="ZnF_C2HC"/>
    <property type="match status" value="1"/>
</dbReference>
<dbReference type="GO" id="GO:0005634">
    <property type="term" value="C:nucleus"/>
    <property type="evidence" value="ECO:0007669"/>
    <property type="project" value="UniProtKB-ARBA"/>
</dbReference>
<evidence type="ECO:0000256" key="7">
    <source>
        <dbReference type="ARBA" id="ARBA00022723"/>
    </source>
</evidence>
<evidence type="ECO:0000256" key="3">
    <source>
        <dbReference type="ARBA" id="ARBA00022612"/>
    </source>
</evidence>
<dbReference type="GO" id="GO:0003887">
    <property type="term" value="F:DNA-directed DNA polymerase activity"/>
    <property type="evidence" value="ECO:0007669"/>
    <property type="project" value="UniProtKB-KW"/>
</dbReference>
<dbReference type="PANTHER" id="PTHR42648:SF11">
    <property type="entry name" value="TRANSPOSON TY4-P GAG-POL POLYPROTEIN"/>
    <property type="match status" value="1"/>
</dbReference>
<dbReference type="InterPro" id="IPR001584">
    <property type="entry name" value="Integrase_cat-core"/>
</dbReference>
<dbReference type="InterPro" id="IPR036397">
    <property type="entry name" value="RNaseH_sf"/>
</dbReference>
<dbReference type="OrthoDB" id="3562068at2759"/>
<gene>
    <name evidence="27" type="ORF">B7463_g11276</name>
</gene>
<evidence type="ECO:0000313" key="28">
    <source>
        <dbReference type="Proteomes" id="UP000258309"/>
    </source>
</evidence>
<evidence type="ECO:0000256" key="5">
    <source>
        <dbReference type="ARBA" id="ARBA00022695"/>
    </source>
</evidence>
<keyword evidence="18" id="KW-0238">DNA-binding</keyword>
<dbReference type="GO" id="GO:0006508">
    <property type="term" value="P:proteolysis"/>
    <property type="evidence" value="ECO:0007669"/>
    <property type="project" value="UniProtKB-KW"/>
</dbReference>
<feature type="region of interest" description="Disordered" evidence="24">
    <location>
        <begin position="797"/>
        <end position="930"/>
    </location>
</feature>
<evidence type="ECO:0000256" key="16">
    <source>
        <dbReference type="ARBA" id="ARBA00022932"/>
    </source>
</evidence>
<dbReference type="Pfam" id="PF00098">
    <property type="entry name" value="zf-CCHC"/>
    <property type="match status" value="1"/>
</dbReference>
<keyword evidence="14" id="KW-0229">DNA integration</keyword>
<feature type="compositionally biased region" description="Basic residues" evidence="24">
    <location>
        <begin position="913"/>
        <end position="922"/>
    </location>
</feature>
<dbReference type="PROSITE" id="PS50994">
    <property type="entry name" value="INTEGRASE"/>
    <property type="match status" value="1"/>
</dbReference>
<evidence type="ECO:0000256" key="23">
    <source>
        <dbReference type="PROSITE-ProRule" id="PRU00047"/>
    </source>
</evidence>
<dbReference type="EMBL" id="NCSJ02000369">
    <property type="protein sequence ID" value="RFU25060.1"/>
    <property type="molecule type" value="Genomic_DNA"/>
</dbReference>
<evidence type="ECO:0000256" key="24">
    <source>
        <dbReference type="SAM" id="MobiDB-lite"/>
    </source>
</evidence>
<evidence type="ECO:0000256" key="22">
    <source>
        <dbReference type="ARBA" id="ARBA00049244"/>
    </source>
</evidence>
<dbReference type="SUPFAM" id="SSF53098">
    <property type="entry name" value="Ribonuclease H-like"/>
    <property type="match status" value="1"/>
</dbReference>
<dbReference type="Gene3D" id="3.30.420.10">
    <property type="entry name" value="Ribonuclease H-like superfamily/Ribonuclease H"/>
    <property type="match status" value="1"/>
</dbReference>
<keyword evidence="2" id="KW-0815">Transposition</keyword>
<evidence type="ECO:0000256" key="4">
    <source>
        <dbReference type="ARBA" id="ARBA00022670"/>
    </source>
</evidence>
<dbReference type="GO" id="GO:0004519">
    <property type="term" value="F:endonuclease activity"/>
    <property type="evidence" value="ECO:0007669"/>
    <property type="project" value="UniProtKB-KW"/>
</dbReference>
<dbReference type="STRING" id="5539.A0A3E2GVD7"/>
<dbReference type="OMA" id="WGEAINT"/>
<comment type="function">
    <text evidence="1">The aspartyl protease (PR) mediates the proteolytic cleavages of the Gag and Gag-Pol polyproteins after assembly of the VLP.</text>
</comment>
<dbReference type="InterPro" id="IPR036875">
    <property type="entry name" value="Znf_CCHC_sf"/>
</dbReference>
<keyword evidence="20" id="KW-0511">Multifunctional enzyme</keyword>
<keyword evidence="28" id="KW-1185">Reference proteome</keyword>
<dbReference type="GO" id="GO:0008270">
    <property type="term" value="F:zinc ion binding"/>
    <property type="evidence" value="ECO:0007669"/>
    <property type="project" value="UniProtKB-KW"/>
</dbReference>
<evidence type="ECO:0000256" key="12">
    <source>
        <dbReference type="ARBA" id="ARBA00022842"/>
    </source>
</evidence>
<dbReference type="CDD" id="cd09272">
    <property type="entry name" value="RNase_HI_RT_Ty1"/>
    <property type="match status" value="1"/>
</dbReference>
<feature type="region of interest" description="Disordered" evidence="24">
    <location>
        <begin position="264"/>
        <end position="302"/>
    </location>
</feature>
<dbReference type="Pfam" id="PF25597">
    <property type="entry name" value="SH3_retrovirus"/>
    <property type="match status" value="1"/>
</dbReference>
<evidence type="ECO:0000256" key="6">
    <source>
        <dbReference type="ARBA" id="ARBA00022722"/>
    </source>
</evidence>
<keyword evidence="3" id="KW-1188">Viral release from host cell</keyword>
<feature type="domain" description="CCHC-type" evidence="25">
    <location>
        <begin position="249"/>
        <end position="263"/>
    </location>
</feature>
<keyword evidence="11" id="KW-0067">ATP-binding</keyword>
<keyword evidence="5" id="KW-0548">Nucleotidyltransferase</keyword>
<comment type="catalytic activity">
    <reaction evidence="22">
        <text>DNA(n) + a 2'-deoxyribonucleoside 5'-triphosphate = DNA(n+1) + diphosphate</text>
        <dbReference type="Rhea" id="RHEA:22508"/>
        <dbReference type="Rhea" id="RHEA-COMP:17339"/>
        <dbReference type="Rhea" id="RHEA-COMP:17340"/>
        <dbReference type="ChEBI" id="CHEBI:33019"/>
        <dbReference type="ChEBI" id="CHEBI:61560"/>
        <dbReference type="ChEBI" id="CHEBI:173112"/>
        <dbReference type="EC" id="2.7.7.7"/>
    </reaction>
</comment>
<keyword evidence="15" id="KW-0695">RNA-directed DNA polymerase</keyword>
<feature type="compositionally biased region" description="Acidic residues" evidence="24">
    <location>
        <begin position="882"/>
        <end position="891"/>
    </location>
</feature>
<dbReference type="Pfam" id="PF13961">
    <property type="entry name" value="DUF4219"/>
    <property type="match status" value="1"/>
</dbReference>
<keyword evidence="6" id="KW-0540">Nuclease</keyword>
<dbReference type="GO" id="GO:0032196">
    <property type="term" value="P:transposition"/>
    <property type="evidence" value="ECO:0007669"/>
    <property type="project" value="UniProtKB-KW"/>
</dbReference>
<evidence type="ECO:0000256" key="8">
    <source>
        <dbReference type="ARBA" id="ARBA00022741"/>
    </source>
</evidence>
<dbReference type="GO" id="GO:0015074">
    <property type="term" value="P:DNA integration"/>
    <property type="evidence" value="ECO:0007669"/>
    <property type="project" value="UniProtKB-KW"/>
</dbReference>
<evidence type="ECO:0000256" key="1">
    <source>
        <dbReference type="ARBA" id="ARBA00002180"/>
    </source>
</evidence>
<dbReference type="GO" id="GO:0005524">
    <property type="term" value="F:ATP binding"/>
    <property type="evidence" value="ECO:0007669"/>
    <property type="project" value="UniProtKB-KW"/>
</dbReference>
<dbReference type="InterPro" id="IPR012337">
    <property type="entry name" value="RNaseH-like_sf"/>
</dbReference>
<dbReference type="GO" id="GO:0003723">
    <property type="term" value="F:RNA binding"/>
    <property type="evidence" value="ECO:0007669"/>
    <property type="project" value="UniProtKB-KW"/>
</dbReference>
<dbReference type="SUPFAM" id="SSF57756">
    <property type="entry name" value="Retrovirus zinc finger-like domains"/>
    <property type="match status" value="1"/>
</dbReference>
<protein>
    <submittedName>
        <fullName evidence="27">Uncharacterized protein</fullName>
    </submittedName>
</protein>
<keyword evidence="10" id="KW-0378">Hydrolase</keyword>
<evidence type="ECO:0000259" key="25">
    <source>
        <dbReference type="PROSITE" id="PS50158"/>
    </source>
</evidence>
<accession>A0A3E2GVD7</accession>
<keyword evidence="13" id="KW-0694">RNA-binding</keyword>
<keyword evidence="23" id="KW-0862">Zinc</keyword>
<evidence type="ECO:0000256" key="17">
    <source>
        <dbReference type="ARBA" id="ARBA00023113"/>
    </source>
</evidence>
<keyword evidence="16" id="KW-0239">DNA-directed DNA polymerase</keyword>
<dbReference type="InterPro" id="IPR025314">
    <property type="entry name" value="DUF4219"/>
</dbReference>
<evidence type="ECO:0000256" key="21">
    <source>
        <dbReference type="ARBA" id="ARBA00048173"/>
    </source>
</evidence>
<comment type="caution">
    <text evidence="27">The sequence shown here is derived from an EMBL/GenBank/DDBJ whole genome shotgun (WGS) entry which is preliminary data.</text>
</comment>
<evidence type="ECO:0000259" key="26">
    <source>
        <dbReference type="PROSITE" id="PS50994"/>
    </source>
</evidence>
<evidence type="ECO:0000256" key="15">
    <source>
        <dbReference type="ARBA" id="ARBA00022918"/>
    </source>
</evidence>
<evidence type="ECO:0000313" key="27">
    <source>
        <dbReference type="EMBL" id="RFU25060.1"/>
    </source>
</evidence>
<dbReference type="Pfam" id="PF13976">
    <property type="entry name" value="gag_pre-integrs"/>
    <property type="match status" value="1"/>
</dbReference>
<evidence type="ECO:0000256" key="10">
    <source>
        <dbReference type="ARBA" id="ARBA00022801"/>
    </source>
</evidence>
<evidence type="ECO:0000256" key="13">
    <source>
        <dbReference type="ARBA" id="ARBA00022884"/>
    </source>
</evidence>
<dbReference type="InterPro" id="IPR039537">
    <property type="entry name" value="Retrotran_Ty1/copia-like"/>
</dbReference>